<evidence type="ECO:0000313" key="21">
    <source>
        <dbReference type="Proteomes" id="UP000078561"/>
    </source>
</evidence>
<comment type="catalytic activity">
    <reaction evidence="18">
        <text>all-trans-lycopene = gamma-carotene</text>
        <dbReference type="Rhea" id="RHEA:32219"/>
        <dbReference type="ChEBI" id="CHEBI:15948"/>
        <dbReference type="ChEBI" id="CHEBI:27740"/>
        <dbReference type="EC" id="5.5.1.19"/>
    </reaction>
</comment>
<evidence type="ECO:0000256" key="19">
    <source>
        <dbReference type="SAM" id="Phobius"/>
    </source>
</evidence>
<dbReference type="UniPathway" id="UPA00802"/>
<evidence type="ECO:0000256" key="9">
    <source>
        <dbReference type="ARBA" id="ARBA00018909"/>
    </source>
</evidence>
<dbReference type="EC" id="5.5.1.19" evidence="7"/>
<dbReference type="CDD" id="cd00683">
    <property type="entry name" value="Trans_IPPS_HH"/>
    <property type="match status" value="1"/>
</dbReference>
<dbReference type="Gene3D" id="1.10.600.10">
    <property type="entry name" value="Farnesyl Diphosphate Synthase"/>
    <property type="match status" value="1"/>
</dbReference>
<comment type="catalytic activity">
    <reaction evidence="17">
        <text>gamma-carotene = all-trans-beta-carotene</text>
        <dbReference type="Rhea" id="RHEA:32239"/>
        <dbReference type="ChEBI" id="CHEBI:17579"/>
        <dbReference type="ChEBI" id="CHEBI:27740"/>
        <dbReference type="EC" id="5.5.1.19"/>
    </reaction>
</comment>
<feature type="transmembrane region" description="Helical" evidence="19">
    <location>
        <begin position="220"/>
        <end position="246"/>
    </location>
</feature>
<evidence type="ECO:0000256" key="2">
    <source>
        <dbReference type="ARBA" id="ARBA00004141"/>
    </source>
</evidence>
<dbReference type="SUPFAM" id="SSF48576">
    <property type="entry name" value="Terpenoid synthases"/>
    <property type="match status" value="1"/>
</dbReference>
<dbReference type="InterPro" id="IPR017825">
    <property type="entry name" value="Lycopene_cyclase_dom"/>
</dbReference>
<dbReference type="EC" id="2.5.1.32" evidence="8"/>
<keyword evidence="21" id="KW-1185">Reference proteome</keyword>
<dbReference type="InterPro" id="IPR019845">
    <property type="entry name" value="Squalene/phytoene_synthase_CS"/>
</dbReference>
<dbReference type="SFLD" id="SFLDS00005">
    <property type="entry name" value="Isoprenoid_Synthase_Type_I"/>
    <property type="match status" value="1"/>
</dbReference>
<keyword evidence="10" id="KW-0808">Transferase</keyword>
<sequence>MLTYMEVHLYYTLPVLGLLLLLQRPFYSAQERIKFLFLSGVAFSTAVPWDNYIVYHRSWSYCPKCVTLVIGYVPLEEYMFFLIMTLMTVAFANLVMRWRLPTFYLKSNLSSFNAACLRYIPILAFLTVGVKAWFAAIPDTPLFYGACILWYVCPVLALLWFGAGEYICRRWKSVSVSILIPTLYLCWVDKVAIHAGTWHISERTSTRKMIAPNLPLEEAMFFLMINIVLVFATCAIDRAFAILHLYRRGSSAQTQKIHYSQCQQSFWGTMLDLTKAFCLSHQQLDHQPLDDLKTTWNILEEGSASFYTASSVFPVNSRQDLGVLYAFCRATDDLADNESVPVNQRKRQLKLVRNFIVDLFTQKSDSASSIDWSPYLDLPADCLASFRSFVRLRHVLQVDAVIELLDGYTWDLERRPVLNESDLKRYSECVASSVGEMCTRVLMHSNRHQTSNTTMDKATLAWTVDRAREMGLVLQYTNIARDIVTDSQQLHRCYLPLTWLDDNKAEIDLIKTGRARHLGDERLRALALRLVQAADDLNSRAQRGISKLPFECQGGVRAACAVYRAIGRALKKADGYPMRAHVKGWERAWIAVQTVYGIDFLAPSSSSITTPLIQKPRRTKVCSFLVE</sequence>
<keyword evidence="13 19" id="KW-1133">Transmembrane helix</keyword>
<comment type="pathway">
    <text evidence="4">Carotenoid biosynthesis; phytoene biosynthesis; all-trans-phytoene from geranylgeranyl diphosphate: step 1/1.</text>
</comment>
<evidence type="ECO:0000256" key="14">
    <source>
        <dbReference type="ARBA" id="ARBA00023136"/>
    </source>
</evidence>
<evidence type="ECO:0000256" key="5">
    <source>
        <dbReference type="ARBA" id="ARBA00008247"/>
    </source>
</evidence>
<dbReference type="GO" id="GO:0016020">
    <property type="term" value="C:membrane"/>
    <property type="evidence" value="ECO:0007669"/>
    <property type="project" value="UniProtKB-SubCell"/>
</dbReference>
<keyword evidence="12" id="KW-0125">Carotenoid biosynthesis</keyword>
<comment type="pathway">
    <text evidence="3">Carotenoid biosynthesis; beta-carotene biosynthesis.</text>
</comment>
<feature type="transmembrane region" description="Helical" evidence="19">
    <location>
        <begin position="142"/>
        <end position="162"/>
    </location>
</feature>
<evidence type="ECO:0000256" key="6">
    <source>
        <dbReference type="ARBA" id="ARBA00008406"/>
    </source>
</evidence>
<evidence type="ECO:0000256" key="11">
    <source>
        <dbReference type="ARBA" id="ARBA00022692"/>
    </source>
</evidence>
<evidence type="ECO:0000256" key="15">
    <source>
        <dbReference type="ARBA" id="ARBA00023235"/>
    </source>
</evidence>
<evidence type="ECO:0000256" key="12">
    <source>
        <dbReference type="ARBA" id="ARBA00022746"/>
    </source>
</evidence>
<evidence type="ECO:0000256" key="3">
    <source>
        <dbReference type="ARBA" id="ARBA00005089"/>
    </source>
</evidence>
<evidence type="ECO:0000256" key="18">
    <source>
        <dbReference type="ARBA" id="ARBA00029335"/>
    </source>
</evidence>
<evidence type="ECO:0000256" key="13">
    <source>
        <dbReference type="ARBA" id="ARBA00022989"/>
    </source>
</evidence>
<dbReference type="PROSITE" id="PS01045">
    <property type="entry name" value="SQUALEN_PHYTOEN_SYN_2"/>
    <property type="match status" value="1"/>
</dbReference>
<feature type="transmembrane region" description="Helical" evidence="19">
    <location>
        <begin position="116"/>
        <end position="136"/>
    </location>
</feature>
<dbReference type="GO" id="GO:0045436">
    <property type="term" value="F:lycopene beta cyclase activity"/>
    <property type="evidence" value="ECO:0007669"/>
    <property type="project" value="UniProtKB-ARBA"/>
</dbReference>
<dbReference type="GO" id="GO:0004311">
    <property type="term" value="F:geranylgeranyl diphosphate synthase activity"/>
    <property type="evidence" value="ECO:0007669"/>
    <property type="project" value="InterPro"/>
</dbReference>
<dbReference type="FunFam" id="1.10.600.10:FF:000020">
    <property type="entry name" value="Phytoene synthase"/>
    <property type="match status" value="1"/>
</dbReference>
<evidence type="ECO:0000313" key="20">
    <source>
        <dbReference type="EMBL" id="SAL96648.1"/>
    </source>
</evidence>
<keyword evidence="11 19" id="KW-0812">Transmembrane</keyword>
<dbReference type="OMA" id="WACPFLL"/>
<dbReference type="InParanoid" id="A0A163LU61"/>
<dbReference type="InterPro" id="IPR002060">
    <property type="entry name" value="Squ/phyt_synthse"/>
</dbReference>
<keyword evidence="14 19" id="KW-0472">Membrane</keyword>
<dbReference type="UniPathway" id="UPA00799">
    <property type="reaction ID" value="UER00773"/>
</dbReference>
<keyword evidence="16" id="KW-0511">Multifunctional enzyme</keyword>
<evidence type="ECO:0000256" key="1">
    <source>
        <dbReference type="ARBA" id="ARBA00001805"/>
    </source>
</evidence>
<dbReference type="SFLD" id="SFLDG01018">
    <property type="entry name" value="Squalene/Phytoene_Synthase_Lik"/>
    <property type="match status" value="1"/>
</dbReference>
<reference evidence="20" key="1">
    <citation type="submission" date="2016-04" db="EMBL/GenBank/DDBJ databases">
        <authorList>
            <person name="Evans L.H."/>
            <person name="Alamgir A."/>
            <person name="Owens N."/>
            <person name="Weber N.D."/>
            <person name="Virtaneva K."/>
            <person name="Barbian K."/>
            <person name="Babar A."/>
            <person name="Rosenke K."/>
        </authorList>
    </citation>
    <scope>NUCLEOTIDE SEQUENCE [LARGE SCALE GENOMIC DNA]</scope>
    <source>
        <strain evidence="20">CBS 101.48</strain>
    </source>
</reference>
<feature type="transmembrane region" description="Helical" evidence="19">
    <location>
        <begin position="35"/>
        <end position="54"/>
    </location>
</feature>
<dbReference type="GO" id="GO:0016117">
    <property type="term" value="P:carotenoid biosynthetic process"/>
    <property type="evidence" value="ECO:0007669"/>
    <property type="project" value="UniProtKB-KW"/>
</dbReference>
<dbReference type="PANTHER" id="PTHR31480">
    <property type="entry name" value="BIFUNCTIONAL LYCOPENE CYCLASE/PHYTOENE SYNTHASE"/>
    <property type="match status" value="1"/>
</dbReference>
<dbReference type="InterPro" id="IPR033904">
    <property type="entry name" value="Trans_IPPS_HH"/>
</dbReference>
<feature type="transmembrane region" description="Helical" evidence="19">
    <location>
        <begin position="78"/>
        <end position="96"/>
    </location>
</feature>
<organism evidence="20">
    <name type="scientific">Absidia glauca</name>
    <name type="common">Pin mould</name>
    <dbReference type="NCBI Taxonomy" id="4829"/>
    <lineage>
        <taxon>Eukaryota</taxon>
        <taxon>Fungi</taxon>
        <taxon>Fungi incertae sedis</taxon>
        <taxon>Mucoromycota</taxon>
        <taxon>Mucoromycotina</taxon>
        <taxon>Mucoromycetes</taxon>
        <taxon>Mucorales</taxon>
        <taxon>Cunninghamellaceae</taxon>
        <taxon>Absidia</taxon>
    </lineage>
</organism>
<dbReference type="AlphaFoldDB" id="A0A163LU61"/>
<proteinExistence type="inferred from homology"/>
<protein>
    <recommendedName>
        <fullName evidence="9">Bifunctional lycopene cyclase/phytoene synthase</fullName>
        <ecNumber evidence="8">2.5.1.32</ecNumber>
        <ecNumber evidence="7">5.5.1.19</ecNumber>
    </recommendedName>
</protein>
<feature type="transmembrane region" description="Helical" evidence="19">
    <location>
        <begin position="6"/>
        <end position="23"/>
    </location>
</feature>
<keyword evidence="15" id="KW-0413">Isomerase</keyword>
<dbReference type="STRING" id="4829.A0A163LU61"/>
<evidence type="ECO:0000256" key="16">
    <source>
        <dbReference type="ARBA" id="ARBA00023268"/>
    </source>
</evidence>
<evidence type="ECO:0000256" key="17">
    <source>
        <dbReference type="ARBA" id="ARBA00029313"/>
    </source>
</evidence>
<dbReference type="InterPro" id="IPR008949">
    <property type="entry name" value="Isoprenoid_synthase_dom_sf"/>
</dbReference>
<dbReference type="Proteomes" id="UP000078561">
    <property type="component" value="Unassembled WGS sequence"/>
</dbReference>
<comment type="catalytic activity">
    <reaction evidence="1">
        <text>2 (2E,6E,10E)-geranylgeranyl diphosphate = 15-cis-phytoene + 2 diphosphate</text>
        <dbReference type="Rhea" id="RHEA:34475"/>
        <dbReference type="ChEBI" id="CHEBI:27787"/>
        <dbReference type="ChEBI" id="CHEBI:33019"/>
        <dbReference type="ChEBI" id="CHEBI:58756"/>
        <dbReference type="EC" id="2.5.1.32"/>
    </reaction>
</comment>
<dbReference type="OrthoDB" id="6600518at2759"/>
<accession>A0A163LU61</accession>
<dbReference type="EMBL" id="LT551165">
    <property type="protein sequence ID" value="SAL96648.1"/>
    <property type="molecule type" value="Genomic_DNA"/>
</dbReference>
<evidence type="ECO:0000256" key="7">
    <source>
        <dbReference type="ARBA" id="ARBA00012242"/>
    </source>
</evidence>
<dbReference type="GO" id="GO:0016872">
    <property type="term" value="F:intramolecular lyase activity"/>
    <property type="evidence" value="ECO:0007669"/>
    <property type="project" value="InterPro"/>
</dbReference>
<dbReference type="SFLD" id="SFLDG01212">
    <property type="entry name" value="Phytoene_synthase_like"/>
    <property type="match status" value="1"/>
</dbReference>
<gene>
    <name evidence="20" type="primary">ABSGL_02064.1 scaffold 2596</name>
</gene>
<dbReference type="GO" id="GO:0051996">
    <property type="term" value="F:squalene synthase [NAD(P)H] activity"/>
    <property type="evidence" value="ECO:0007669"/>
    <property type="project" value="InterPro"/>
</dbReference>
<evidence type="ECO:0000256" key="4">
    <source>
        <dbReference type="ARBA" id="ARBA00005172"/>
    </source>
</evidence>
<dbReference type="InterPro" id="IPR044843">
    <property type="entry name" value="Trans_IPPS_bact-type"/>
</dbReference>
<dbReference type="Pfam" id="PF00494">
    <property type="entry name" value="SQS_PSY"/>
    <property type="match status" value="1"/>
</dbReference>
<comment type="similarity">
    <text evidence="5">In the N-terminal section; belongs to the lycopene beta-cyclase family.</text>
</comment>
<evidence type="ECO:0000256" key="8">
    <source>
        <dbReference type="ARBA" id="ARBA00012396"/>
    </source>
</evidence>
<evidence type="ECO:0000256" key="10">
    <source>
        <dbReference type="ARBA" id="ARBA00022679"/>
    </source>
</evidence>
<comment type="similarity">
    <text evidence="6">In the C-terminal section; belongs to the phytoene/squalene synthase family.</text>
</comment>
<name>A0A163LU61_ABSGL</name>
<dbReference type="NCBIfam" id="TIGR03462">
    <property type="entry name" value="CarR_dom_SF"/>
    <property type="match status" value="2"/>
</dbReference>
<comment type="subcellular location">
    <subcellularLocation>
        <location evidence="2">Membrane</location>
        <topology evidence="2">Multi-pass membrane protein</topology>
    </subcellularLocation>
</comment>